<accession>A0A8C4TPL9</accession>
<keyword evidence="2" id="KW-0547">Nucleotide-binding</keyword>
<evidence type="ECO:0000313" key="5">
    <source>
        <dbReference type="Proteomes" id="UP000694620"/>
    </source>
</evidence>
<dbReference type="FunFam" id="3.40.50.300:FF:002049">
    <property type="entry name" value="Si:ch73-170d6.2"/>
    <property type="match status" value="1"/>
</dbReference>
<dbReference type="Pfam" id="PF04548">
    <property type="entry name" value="AIG1"/>
    <property type="match status" value="1"/>
</dbReference>
<dbReference type="SUPFAM" id="SSF52540">
    <property type="entry name" value="P-loop containing nucleoside triphosphate hydrolases"/>
    <property type="match status" value="1"/>
</dbReference>
<organism evidence="4 5">
    <name type="scientific">Erpetoichthys calabaricus</name>
    <name type="common">Rope fish</name>
    <name type="synonym">Calamoichthys calabaricus</name>
    <dbReference type="NCBI Taxonomy" id="27687"/>
    <lineage>
        <taxon>Eukaryota</taxon>
        <taxon>Metazoa</taxon>
        <taxon>Chordata</taxon>
        <taxon>Craniata</taxon>
        <taxon>Vertebrata</taxon>
        <taxon>Euteleostomi</taxon>
        <taxon>Actinopterygii</taxon>
        <taxon>Polypteriformes</taxon>
        <taxon>Polypteridae</taxon>
        <taxon>Erpetoichthys</taxon>
    </lineage>
</organism>
<dbReference type="InterPro" id="IPR006703">
    <property type="entry name" value="G_AIG1"/>
</dbReference>
<comment type="similarity">
    <text evidence="1">Belongs to the TRAFAC class TrmE-Era-EngA-EngB-Septin-like GTPase superfamily. AIG1/Toc34/Toc159-like paraseptin GTPase family. IAN subfamily.</text>
</comment>
<reference evidence="4" key="2">
    <citation type="submission" date="2025-09" db="UniProtKB">
        <authorList>
            <consortium name="Ensembl"/>
        </authorList>
    </citation>
    <scope>IDENTIFICATION</scope>
</reference>
<name>A0A8C4TPL9_ERPCA</name>
<dbReference type="CDD" id="cd00882">
    <property type="entry name" value="Ras_like_GTPase"/>
    <property type="match status" value="1"/>
</dbReference>
<dbReference type="AlphaFoldDB" id="A0A8C4TPL9"/>
<dbReference type="PANTHER" id="PTHR32046:SF14">
    <property type="match status" value="1"/>
</dbReference>
<dbReference type="GeneTree" id="ENSGT00500000044904"/>
<dbReference type="GO" id="GO:0005525">
    <property type="term" value="F:GTP binding"/>
    <property type="evidence" value="ECO:0007669"/>
    <property type="project" value="InterPro"/>
</dbReference>
<feature type="domain" description="AIG1-type G" evidence="3">
    <location>
        <begin position="70"/>
        <end position="222"/>
    </location>
</feature>
<evidence type="ECO:0000259" key="3">
    <source>
        <dbReference type="Pfam" id="PF04548"/>
    </source>
</evidence>
<dbReference type="Proteomes" id="UP000694620">
    <property type="component" value="Unassembled WGS sequence"/>
</dbReference>
<evidence type="ECO:0000256" key="2">
    <source>
        <dbReference type="ARBA" id="ARBA00022741"/>
    </source>
</evidence>
<dbReference type="PANTHER" id="PTHR32046">
    <property type="entry name" value="G DOMAIN-CONTAINING PROTEIN"/>
    <property type="match status" value="1"/>
</dbReference>
<evidence type="ECO:0000256" key="1">
    <source>
        <dbReference type="ARBA" id="ARBA00008535"/>
    </source>
</evidence>
<evidence type="ECO:0000313" key="4">
    <source>
        <dbReference type="Ensembl" id="ENSECRP00000033563.1"/>
    </source>
</evidence>
<protein>
    <recommendedName>
        <fullName evidence="3">AIG1-type G domain-containing protein</fullName>
    </recommendedName>
</protein>
<reference evidence="4" key="1">
    <citation type="submission" date="2025-08" db="UniProtKB">
        <authorList>
            <consortium name="Ensembl"/>
        </authorList>
    </citation>
    <scope>IDENTIFICATION</scope>
</reference>
<dbReference type="Ensembl" id="ENSECRT00000034293.1">
    <property type="protein sequence ID" value="ENSECRP00000033563.1"/>
    <property type="gene ID" value="ENSECRG00000022720.1"/>
</dbReference>
<sequence>MSRASNVIEVSTLPVKKDTCITAIKHKSKQIKDGNPIIFLLPLTSELIKNVKKKEICTFRNRTSNKPRKTIMILGATGSGKSTLINGMVNYILGVQWEDDFRFKLIHEETSTSQAESQTSAVTVYEINYQDYFKVPYSFTIVDTPGFGDTTGIQRDKQTTEQIQECFSSPHGVQHINTVCFVVQASQARLTHAQKYVFDSILSIFGKDVANNILVLITFADGQRPPVLDAITESNIPFPKDEEGSPVFFKFNNSALFANNAESNISDKTFDKMIWDMGAKSMGKFFDSLEKMDDKSLLLTKEVLEERRRLQAAVEGLRPQIKAALSKCEEIGQIRDILNKHITDIESNKNFKYEVDETVTIRKSIAGTGEFITNCQKCNFTCHYPCHFSNDKDKVMCVIMKDGNCTVCPGKCVWSVHSNQQHKFKYKTKRVKKTYYELKQKYEKAKGEKMTTEQVFMRLQHEYSDVKEEVHKLIKESHESIKRLEEIALRPNPLSTPEYIELLIQAEEQEAKPGWMERVKSLQEVKEQAVIIEKVRRNEKLLPNEQKKYDDQEERMEDLGNNSGWFSTECHGHLVETPSEKKAPKMTFILS</sequence>
<keyword evidence="5" id="KW-1185">Reference proteome</keyword>
<dbReference type="Gene3D" id="3.40.50.300">
    <property type="entry name" value="P-loop containing nucleotide triphosphate hydrolases"/>
    <property type="match status" value="1"/>
</dbReference>
<proteinExistence type="inferred from homology"/>
<dbReference type="InterPro" id="IPR027417">
    <property type="entry name" value="P-loop_NTPase"/>
</dbReference>